<dbReference type="SMART" id="SM00014">
    <property type="entry name" value="acidPPc"/>
    <property type="match status" value="1"/>
</dbReference>
<dbReference type="CDD" id="cd03397">
    <property type="entry name" value="PAP2_acid_phosphatase"/>
    <property type="match status" value="1"/>
</dbReference>
<dbReference type="InterPro" id="IPR000326">
    <property type="entry name" value="PAP2/HPO"/>
</dbReference>
<dbReference type="Gene3D" id="1.20.144.10">
    <property type="entry name" value="Phosphatidic acid phosphatase type 2/haloperoxidase"/>
    <property type="match status" value="1"/>
</dbReference>
<dbReference type="SUPFAM" id="SSF48317">
    <property type="entry name" value="Acid phosphatase/Vanadium-dependent haloperoxidase"/>
    <property type="match status" value="1"/>
</dbReference>
<dbReference type="Proteomes" id="UP001216674">
    <property type="component" value="Unassembled WGS sequence"/>
</dbReference>
<dbReference type="EMBL" id="JARJLM010000084">
    <property type="protein sequence ID" value="MDF3832275.1"/>
    <property type="molecule type" value="Genomic_DNA"/>
</dbReference>
<keyword evidence="5" id="KW-1185">Reference proteome</keyword>
<feature type="chain" id="PRO_5046390298" evidence="2">
    <location>
        <begin position="25"/>
        <end position="658"/>
    </location>
</feature>
<dbReference type="InterPro" id="IPR036938">
    <property type="entry name" value="PAP2/HPO_sf"/>
</dbReference>
<protein>
    <submittedName>
        <fullName evidence="4">Phosphatase PAP2 family protein</fullName>
    </submittedName>
</protein>
<evidence type="ECO:0000256" key="2">
    <source>
        <dbReference type="SAM" id="SignalP"/>
    </source>
</evidence>
<dbReference type="InterPro" id="IPR013425">
    <property type="entry name" value="Autotrns_rpt"/>
</dbReference>
<accession>A0ABT6AI47</accession>
<evidence type="ECO:0000313" key="4">
    <source>
        <dbReference type="EMBL" id="MDF3832275.1"/>
    </source>
</evidence>
<organism evidence="4 5">
    <name type="scientific">Cupriavidus basilensis</name>
    <dbReference type="NCBI Taxonomy" id="68895"/>
    <lineage>
        <taxon>Bacteria</taxon>
        <taxon>Pseudomonadati</taxon>
        <taxon>Pseudomonadota</taxon>
        <taxon>Betaproteobacteria</taxon>
        <taxon>Burkholderiales</taxon>
        <taxon>Burkholderiaceae</taxon>
        <taxon>Cupriavidus</taxon>
    </lineage>
</organism>
<reference evidence="4 5" key="1">
    <citation type="submission" date="2023-03" db="EMBL/GenBank/DDBJ databases">
        <title>Draft assemblies of triclosan tolerant bacteria isolated from returned activated sludge.</title>
        <authorList>
            <person name="Van Hamelsveld S."/>
        </authorList>
    </citation>
    <scope>NUCLEOTIDE SEQUENCE [LARGE SCALE GENOMIC DNA]</scope>
    <source>
        <strain evidence="4 5">GW210010_S58</strain>
    </source>
</reference>
<name>A0ABT6AI47_9BURK</name>
<feature type="signal peptide" evidence="2">
    <location>
        <begin position="1"/>
        <end position="24"/>
    </location>
</feature>
<evidence type="ECO:0000256" key="1">
    <source>
        <dbReference type="ARBA" id="ARBA00022729"/>
    </source>
</evidence>
<proteinExistence type="predicted"/>
<evidence type="ECO:0000259" key="3">
    <source>
        <dbReference type="SMART" id="SM00014"/>
    </source>
</evidence>
<comment type="caution">
    <text evidence="4">The sequence shown here is derived from an EMBL/GenBank/DDBJ whole genome shotgun (WGS) entry which is preliminary data.</text>
</comment>
<dbReference type="RefSeq" id="WP_276263924.1">
    <property type="nucleotide sequence ID" value="NZ_JARJLM010000084.1"/>
</dbReference>
<gene>
    <name evidence="4" type="ORF">P3W85_04825</name>
</gene>
<keyword evidence="1 2" id="KW-0732">Signal</keyword>
<dbReference type="Pfam" id="PF01569">
    <property type="entry name" value="PAP2"/>
    <property type="match status" value="1"/>
</dbReference>
<feature type="domain" description="Phosphatidic acid phosphatase type 2/haloperoxidase" evidence="3">
    <location>
        <begin position="230"/>
        <end position="345"/>
    </location>
</feature>
<sequence>MLPPSSLRVLTAALIGAMLLTACGGGGDATTTSAVTQPLSIPAAPKDLGFADAAPVADQAAVLPFVDYAYTNQRGDARYATKETNAGVRVLTGFLDLWKPSTLIVDAGVTAPANGSFPAVVASNWTGIPGDSTDGTILNASVLGANIQYVANVTAQRTAAQELAAYLDDRRNKGYSVSDGLGPLTATWQAAAQQTTTITSIASDATTVLYNDGGNNVGVGGSTNTSFGTVVDFVSNIGENGSTEPAKRFYKYARPWRWSSSVKVIPALAPAKSATPATDGGFTSGHTAEAVRDAIAMAYAVPERFQEMVTRGLELGENRIIAGMHSPLDVVSGRMLGQATAAASIATGANAARKAAAYDQAHSTLMAAAKTDTKLAFNDFAHSGTTVTDRFADYATNKANYNRRMTFGFAPIADTTKPAVVPKGAEVLLETRLPYLDASQRRVVLKTTAMPSGYPVMDDAEGWGRINLFAAADGYGAFNGDVVVNMDASLGGFNVLDTWRNDIGGAGKLNKRGSGTLRLGGQNSYTGGTQVSAGTLQALSATAFGKGDVYLGGGTLASSADAQLVLAGAYTQLANTTLQLDVGSGGAGRLAVSGIATVAGGTLTVNFRSGFRPAMGDTISLLSSASLKGQFTTISVPGYKTTAIYTATGLSVRIDGTA</sequence>
<dbReference type="NCBIfam" id="TIGR02601">
    <property type="entry name" value="autotrns_rpt"/>
    <property type="match status" value="1"/>
</dbReference>
<evidence type="ECO:0000313" key="5">
    <source>
        <dbReference type="Proteomes" id="UP001216674"/>
    </source>
</evidence>
<dbReference type="InterPro" id="IPR001011">
    <property type="entry name" value="Acid_Pase_classA_bac"/>
</dbReference>
<dbReference type="Pfam" id="PF12951">
    <property type="entry name" value="PATR"/>
    <property type="match status" value="1"/>
</dbReference>